<dbReference type="PATRIC" id="fig|1114972.6.peg.2567"/>
<dbReference type="InterPro" id="IPR010985">
    <property type="entry name" value="Ribbon_hlx_hlx"/>
</dbReference>
<name>A0A0R1RFB7_9LACO</name>
<comment type="caution">
    <text evidence="1">The sequence shown here is derived from an EMBL/GenBank/DDBJ whole genome shotgun (WGS) entry which is preliminary data.</text>
</comment>
<reference evidence="1 2" key="1">
    <citation type="journal article" date="2015" name="Genome Announc.">
        <title>Expanding the biotechnology potential of lactobacilli through comparative genomics of 213 strains and associated genera.</title>
        <authorList>
            <person name="Sun Z."/>
            <person name="Harris H.M."/>
            <person name="McCann A."/>
            <person name="Guo C."/>
            <person name="Argimon S."/>
            <person name="Zhang W."/>
            <person name="Yang X."/>
            <person name="Jeffery I.B."/>
            <person name="Cooney J.C."/>
            <person name="Kagawa T.F."/>
            <person name="Liu W."/>
            <person name="Song Y."/>
            <person name="Salvetti E."/>
            <person name="Wrobel A."/>
            <person name="Rasinkangas P."/>
            <person name="Parkhill J."/>
            <person name="Rea M.C."/>
            <person name="O'Sullivan O."/>
            <person name="Ritari J."/>
            <person name="Douillard F.P."/>
            <person name="Paul Ross R."/>
            <person name="Yang R."/>
            <person name="Briner A.E."/>
            <person name="Felis G.E."/>
            <person name="de Vos W.M."/>
            <person name="Barrangou R."/>
            <person name="Klaenhammer T.R."/>
            <person name="Caufield P.W."/>
            <person name="Cui Y."/>
            <person name="Zhang H."/>
            <person name="O'Toole P.W."/>
        </authorList>
    </citation>
    <scope>NUCLEOTIDE SEQUENCE [LARGE SCALE GENOMIC DNA]</scope>
    <source>
        <strain evidence="1 2">DSM 15814</strain>
    </source>
</reference>
<keyword evidence="2" id="KW-1185">Reference proteome</keyword>
<dbReference type="EMBL" id="AZFF01000007">
    <property type="protein sequence ID" value="KRL55049.1"/>
    <property type="molecule type" value="Genomic_DNA"/>
</dbReference>
<dbReference type="Pfam" id="PF05534">
    <property type="entry name" value="HicB"/>
    <property type="match status" value="1"/>
</dbReference>
<dbReference type="STRING" id="1114972.FD35_GL002503"/>
<dbReference type="eggNOG" id="COG4226">
    <property type="taxonomic scope" value="Bacteria"/>
</dbReference>
<evidence type="ECO:0000313" key="1">
    <source>
        <dbReference type="EMBL" id="KRL55049.1"/>
    </source>
</evidence>
<dbReference type="InterPro" id="IPR008651">
    <property type="entry name" value="Uncharacterised_HicB"/>
</dbReference>
<sequence length="111" mass="12458">MADKPKEKRFLLRLDEDLYDRLAAAADRENRSVNAHIVTILAASAKQTTFEHRQIIGQAIAGKQLNQKNGLVELSGIYYRFLIENNDPVDAKASYTVLESNGNILTLKKIT</sequence>
<dbReference type="OrthoDB" id="2141513at2"/>
<evidence type="ECO:0008006" key="3">
    <source>
        <dbReference type="Google" id="ProtNLM"/>
    </source>
</evidence>
<dbReference type="AlphaFoldDB" id="A0A0R1RFB7"/>
<dbReference type="Proteomes" id="UP000051999">
    <property type="component" value="Unassembled WGS sequence"/>
</dbReference>
<dbReference type="RefSeq" id="WP_017260562.1">
    <property type="nucleotide sequence ID" value="NZ_AUAW01000007.1"/>
</dbReference>
<dbReference type="Gene3D" id="1.10.1220.10">
    <property type="entry name" value="Met repressor-like"/>
    <property type="match status" value="1"/>
</dbReference>
<dbReference type="GO" id="GO:0006355">
    <property type="term" value="P:regulation of DNA-templated transcription"/>
    <property type="evidence" value="ECO:0007669"/>
    <property type="project" value="InterPro"/>
</dbReference>
<dbReference type="InterPro" id="IPR013321">
    <property type="entry name" value="Arc_rbn_hlx_hlx"/>
</dbReference>
<gene>
    <name evidence="1" type="ORF">FD35_GL002503</name>
</gene>
<protein>
    <recommendedName>
        <fullName evidence="3">Arc-like DNA binding domain-containing protein</fullName>
    </recommendedName>
</protein>
<organism evidence="1 2">
    <name type="scientific">Furfurilactobacillus rossiae DSM 15814</name>
    <dbReference type="NCBI Taxonomy" id="1114972"/>
    <lineage>
        <taxon>Bacteria</taxon>
        <taxon>Bacillati</taxon>
        <taxon>Bacillota</taxon>
        <taxon>Bacilli</taxon>
        <taxon>Lactobacillales</taxon>
        <taxon>Lactobacillaceae</taxon>
        <taxon>Furfurilactobacillus</taxon>
    </lineage>
</organism>
<dbReference type="SUPFAM" id="SSF47598">
    <property type="entry name" value="Ribbon-helix-helix"/>
    <property type="match status" value="1"/>
</dbReference>
<proteinExistence type="predicted"/>
<evidence type="ECO:0000313" key="2">
    <source>
        <dbReference type="Proteomes" id="UP000051999"/>
    </source>
</evidence>
<accession>A0A0R1RFB7</accession>